<dbReference type="PANTHER" id="PTHR31984">
    <property type="entry name" value="TRANSPORTER, PUTATIVE (DUF179)-RELATED"/>
    <property type="match status" value="1"/>
</dbReference>
<feature type="region of interest" description="Disordered" evidence="1">
    <location>
        <begin position="68"/>
        <end position="156"/>
    </location>
</feature>
<dbReference type="PANTHER" id="PTHR31984:SF17">
    <property type="entry name" value="TRANSCRIPTIONAL REGULATOR"/>
    <property type="match status" value="1"/>
</dbReference>
<evidence type="ECO:0000313" key="2">
    <source>
        <dbReference type="EMBL" id="KAK1735552.1"/>
    </source>
</evidence>
<name>A0AAD9D6E2_9STRA</name>
<dbReference type="Gene3D" id="3.40.1740.10">
    <property type="entry name" value="VC0467-like"/>
    <property type="match status" value="1"/>
</dbReference>
<protein>
    <submittedName>
        <fullName evidence="2">Uncharacterized protein</fullName>
    </submittedName>
</protein>
<evidence type="ECO:0000313" key="3">
    <source>
        <dbReference type="Proteomes" id="UP001224775"/>
    </source>
</evidence>
<dbReference type="EMBL" id="JATAAI010000033">
    <property type="protein sequence ID" value="KAK1735552.1"/>
    <property type="molecule type" value="Genomic_DNA"/>
</dbReference>
<proteinExistence type="predicted"/>
<gene>
    <name evidence="2" type="ORF">QTG54_013715</name>
</gene>
<evidence type="ECO:0000256" key="1">
    <source>
        <dbReference type="SAM" id="MobiDB-lite"/>
    </source>
</evidence>
<feature type="compositionally biased region" description="Low complexity" evidence="1">
    <location>
        <begin position="87"/>
        <end position="97"/>
    </location>
</feature>
<accession>A0AAD9D6E2</accession>
<organism evidence="2 3">
    <name type="scientific">Skeletonema marinoi</name>
    <dbReference type="NCBI Taxonomy" id="267567"/>
    <lineage>
        <taxon>Eukaryota</taxon>
        <taxon>Sar</taxon>
        <taxon>Stramenopiles</taxon>
        <taxon>Ochrophyta</taxon>
        <taxon>Bacillariophyta</taxon>
        <taxon>Coscinodiscophyceae</taxon>
        <taxon>Thalassiosirophycidae</taxon>
        <taxon>Thalassiosirales</taxon>
        <taxon>Skeletonemataceae</taxon>
        <taxon>Skeletonema</taxon>
        <taxon>Skeletonema marinoi-dohrnii complex</taxon>
    </lineage>
</organism>
<keyword evidence="3" id="KW-1185">Reference proteome</keyword>
<sequence>MLSHRGVTSFNTSPISLVTHHHCTLKLTTSQLQHPNGRRWIPSSDNGMHASRLASSFYDDFEDFEDFGEIGDSSSNSSDDKKKEDGSSSSALDSGDNFGSGGNDSDDDAVMKSLRDRMSEMSSADDFADFEEEEDEDDDDDEDEGSGSALPDLEGNTLSSIDDLIGFAQAKARQKAADDVKKGKKKKAFATGTWEDENWANPIPHMDESTGELLDLEDILERGVVLLANPAKFCSDLAESEDKSKSKGNSFIGGLFDDPFPTFGDSEPSSSISPALLAKFGITLPPSPDLGPDRRADLLPVVILIDRDPGRGSQAMLLNRRTGNLMGDLPPTLFESAGNADASDEDGFTPHPLAAFMIQPLWWAGSSPSIAKDSDDDDDDPTISRGGGVKAIDMLHACPYVKGCTPLPKADGLFWGGDPVQAQKAMKDDRLEKPMSGFDFKFFIQTTRWLPSQLEQEIKDGTWYVATVSKEVLFRSRDRLGAKRAKPLWTEIIELLGDDYKHIRDQLYGEEDD</sequence>
<dbReference type="Pfam" id="PF02622">
    <property type="entry name" value="DUF179"/>
    <property type="match status" value="1"/>
</dbReference>
<dbReference type="Proteomes" id="UP001224775">
    <property type="component" value="Unassembled WGS sequence"/>
</dbReference>
<comment type="caution">
    <text evidence="2">The sequence shown here is derived from an EMBL/GenBank/DDBJ whole genome shotgun (WGS) entry which is preliminary data.</text>
</comment>
<dbReference type="SUPFAM" id="SSF143456">
    <property type="entry name" value="VC0467-like"/>
    <property type="match status" value="1"/>
</dbReference>
<feature type="compositionally biased region" description="Basic and acidic residues" evidence="1">
    <location>
        <begin position="109"/>
        <end position="119"/>
    </location>
</feature>
<reference evidence="2" key="1">
    <citation type="submission" date="2023-06" db="EMBL/GenBank/DDBJ databases">
        <title>Survivors Of The Sea: Transcriptome response of Skeletonema marinoi to long-term dormancy.</title>
        <authorList>
            <person name="Pinder M.I.M."/>
            <person name="Kourtchenko O."/>
            <person name="Robertson E.K."/>
            <person name="Larsson T."/>
            <person name="Maumus F."/>
            <person name="Osuna-Cruz C.M."/>
            <person name="Vancaester E."/>
            <person name="Stenow R."/>
            <person name="Vandepoele K."/>
            <person name="Ploug H."/>
            <person name="Bruchert V."/>
            <person name="Godhe A."/>
            <person name="Topel M."/>
        </authorList>
    </citation>
    <scope>NUCLEOTIDE SEQUENCE</scope>
    <source>
        <strain evidence="2">R05AC</strain>
    </source>
</reference>
<dbReference type="InterPro" id="IPR003774">
    <property type="entry name" value="AlgH-like"/>
</dbReference>
<dbReference type="AlphaFoldDB" id="A0AAD9D6E2"/>
<feature type="compositionally biased region" description="Acidic residues" evidence="1">
    <location>
        <begin position="126"/>
        <end position="145"/>
    </location>
</feature>